<name>A0A8J2KTM6_9HEXA</name>
<evidence type="ECO:0000256" key="1">
    <source>
        <dbReference type="SAM" id="SignalP"/>
    </source>
</evidence>
<dbReference type="Proteomes" id="UP000708208">
    <property type="component" value="Unassembled WGS sequence"/>
</dbReference>
<feature type="signal peptide" evidence="1">
    <location>
        <begin position="1"/>
        <end position="25"/>
    </location>
</feature>
<comment type="caution">
    <text evidence="2">The sequence shown here is derived from an EMBL/GenBank/DDBJ whole genome shotgun (WGS) entry which is preliminary data.</text>
</comment>
<reference evidence="2" key="1">
    <citation type="submission" date="2021-06" db="EMBL/GenBank/DDBJ databases">
        <authorList>
            <person name="Hodson N. C."/>
            <person name="Mongue J. A."/>
            <person name="Jaron S. K."/>
        </authorList>
    </citation>
    <scope>NUCLEOTIDE SEQUENCE</scope>
</reference>
<sequence length="81" mass="9008">MLTTILPKADFFLVILLWSIKFTITAGDGSSQELLIKNITQILDLLLKDYDNSQHPNHRADSTLDAAHDIIRITEGAPSSM</sequence>
<dbReference type="AlphaFoldDB" id="A0A8J2KTM6"/>
<organism evidence="2 3">
    <name type="scientific">Allacma fusca</name>
    <dbReference type="NCBI Taxonomy" id="39272"/>
    <lineage>
        <taxon>Eukaryota</taxon>
        <taxon>Metazoa</taxon>
        <taxon>Ecdysozoa</taxon>
        <taxon>Arthropoda</taxon>
        <taxon>Hexapoda</taxon>
        <taxon>Collembola</taxon>
        <taxon>Symphypleona</taxon>
        <taxon>Sminthuridae</taxon>
        <taxon>Allacma</taxon>
    </lineage>
</organism>
<gene>
    <name evidence="2" type="ORF">AFUS01_LOCUS20567</name>
</gene>
<dbReference type="OrthoDB" id="203862at2759"/>
<feature type="chain" id="PRO_5035199862" evidence="1">
    <location>
        <begin position="26"/>
        <end position="81"/>
    </location>
</feature>
<proteinExistence type="predicted"/>
<evidence type="ECO:0000313" key="3">
    <source>
        <dbReference type="Proteomes" id="UP000708208"/>
    </source>
</evidence>
<protein>
    <submittedName>
        <fullName evidence="2">Uncharacterized protein</fullName>
    </submittedName>
</protein>
<evidence type="ECO:0000313" key="2">
    <source>
        <dbReference type="EMBL" id="CAG7732025.1"/>
    </source>
</evidence>
<dbReference type="EMBL" id="CAJVCH010223520">
    <property type="protein sequence ID" value="CAG7732025.1"/>
    <property type="molecule type" value="Genomic_DNA"/>
</dbReference>
<keyword evidence="3" id="KW-1185">Reference proteome</keyword>
<keyword evidence="1" id="KW-0732">Signal</keyword>
<accession>A0A8J2KTM6</accession>